<keyword evidence="2" id="KW-1185">Reference proteome</keyword>
<dbReference type="Proteomes" id="UP001190700">
    <property type="component" value="Unassembled WGS sequence"/>
</dbReference>
<comment type="caution">
    <text evidence="1">The sequence shown here is derived from an EMBL/GenBank/DDBJ whole genome shotgun (WGS) entry which is preliminary data.</text>
</comment>
<reference evidence="1 2" key="1">
    <citation type="journal article" date="2015" name="Genome Biol. Evol.">
        <title>Comparative Genomics of a Bacterivorous Green Alga Reveals Evolutionary Causalities and Consequences of Phago-Mixotrophic Mode of Nutrition.</title>
        <authorList>
            <person name="Burns J.A."/>
            <person name="Paasch A."/>
            <person name="Narechania A."/>
            <person name="Kim E."/>
        </authorList>
    </citation>
    <scope>NUCLEOTIDE SEQUENCE [LARGE SCALE GENOMIC DNA]</scope>
    <source>
        <strain evidence="1 2">PLY_AMNH</strain>
    </source>
</reference>
<name>A0AAE0C6G0_9CHLO</name>
<protein>
    <submittedName>
        <fullName evidence="1">Uncharacterized protein</fullName>
    </submittedName>
</protein>
<organism evidence="1 2">
    <name type="scientific">Cymbomonas tetramitiformis</name>
    <dbReference type="NCBI Taxonomy" id="36881"/>
    <lineage>
        <taxon>Eukaryota</taxon>
        <taxon>Viridiplantae</taxon>
        <taxon>Chlorophyta</taxon>
        <taxon>Pyramimonadophyceae</taxon>
        <taxon>Pyramimonadales</taxon>
        <taxon>Pyramimonadaceae</taxon>
        <taxon>Cymbomonas</taxon>
    </lineage>
</organism>
<dbReference type="AlphaFoldDB" id="A0AAE0C6G0"/>
<proteinExistence type="predicted"/>
<dbReference type="EMBL" id="LGRX02027467">
    <property type="protein sequence ID" value="KAK3249298.1"/>
    <property type="molecule type" value="Genomic_DNA"/>
</dbReference>
<gene>
    <name evidence="1" type="ORF">CYMTET_41243</name>
</gene>
<accession>A0AAE0C6G0</accession>
<evidence type="ECO:0000313" key="2">
    <source>
        <dbReference type="Proteomes" id="UP001190700"/>
    </source>
</evidence>
<sequence length="123" mass="13829">MAIKCVDKLRNATGNHKRVTRMHKLDVDDASTELSLENLSASNRPPIGFQNMLEWAIFEERLRNMMLVQNEALQAASRAVQPRDVVRLQPVPISENSELSDMAEIWNRIVAEAEAESPTAEDG</sequence>
<evidence type="ECO:0000313" key="1">
    <source>
        <dbReference type="EMBL" id="KAK3249298.1"/>
    </source>
</evidence>